<accession>A0ABQ5AK64</accession>
<feature type="compositionally biased region" description="Basic and acidic residues" evidence="1">
    <location>
        <begin position="199"/>
        <end position="218"/>
    </location>
</feature>
<keyword evidence="3" id="KW-0238">DNA-binding</keyword>
<comment type="caution">
    <text evidence="3">The sequence shown here is derived from an EMBL/GenBank/DDBJ whole genome shotgun (WGS) entry which is preliminary data.</text>
</comment>
<dbReference type="Gene3D" id="2.40.50.140">
    <property type="entry name" value="Nucleic acid-binding proteins"/>
    <property type="match status" value="1"/>
</dbReference>
<evidence type="ECO:0000313" key="3">
    <source>
        <dbReference type="EMBL" id="GJT03066.1"/>
    </source>
</evidence>
<evidence type="ECO:0000256" key="1">
    <source>
        <dbReference type="SAM" id="MobiDB-lite"/>
    </source>
</evidence>
<organism evidence="3 4">
    <name type="scientific">Tanacetum coccineum</name>
    <dbReference type="NCBI Taxonomy" id="301880"/>
    <lineage>
        <taxon>Eukaryota</taxon>
        <taxon>Viridiplantae</taxon>
        <taxon>Streptophyta</taxon>
        <taxon>Embryophyta</taxon>
        <taxon>Tracheophyta</taxon>
        <taxon>Spermatophyta</taxon>
        <taxon>Magnoliopsida</taxon>
        <taxon>eudicotyledons</taxon>
        <taxon>Gunneridae</taxon>
        <taxon>Pentapetalae</taxon>
        <taxon>asterids</taxon>
        <taxon>campanulids</taxon>
        <taxon>Asterales</taxon>
        <taxon>Asteraceae</taxon>
        <taxon>Asteroideae</taxon>
        <taxon>Anthemideae</taxon>
        <taxon>Anthemidinae</taxon>
        <taxon>Tanacetum</taxon>
    </lineage>
</organism>
<dbReference type="GO" id="GO:0003677">
    <property type="term" value="F:DNA binding"/>
    <property type="evidence" value="ECO:0007669"/>
    <property type="project" value="UniProtKB-KW"/>
</dbReference>
<dbReference type="InterPro" id="IPR012340">
    <property type="entry name" value="NA-bd_OB-fold"/>
</dbReference>
<feature type="compositionally biased region" description="Low complexity" evidence="1">
    <location>
        <begin position="377"/>
        <end position="390"/>
    </location>
</feature>
<dbReference type="InterPro" id="IPR002937">
    <property type="entry name" value="Amino_oxidase"/>
</dbReference>
<dbReference type="EMBL" id="BQNB010012396">
    <property type="protein sequence ID" value="GJT03066.1"/>
    <property type="molecule type" value="Genomic_DNA"/>
</dbReference>
<dbReference type="Pfam" id="PF01593">
    <property type="entry name" value="Amino_oxidase"/>
    <property type="match status" value="1"/>
</dbReference>
<feature type="domain" description="Amine oxidase" evidence="2">
    <location>
        <begin position="47"/>
        <end position="86"/>
    </location>
</feature>
<name>A0ABQ5AK64_9ASTR</name>
<protein>
    <submittedName>
        <fullName evidence="3">Replication protein A 70 kDa DNA-binding subunit B</fullName>
    </submittedName>
</protein>
<feature type="region of interest" description="Disordered" evidence="1">
    <location>
        <begin position="368"/>
        <end position="408"/>
    </location>
</feature>
<evidence type="ECO:0000259" key="2">
    <source>
        <dbReference type="Pfam" id="PF01593"/>
    </source>
</evidence>
<dbReference type="SUPFAM" id="SSF51905">
    <property type="entry name" value="FAD/NAD(P)-binding domain"/>
    <property type="match status" value="1"/>
</dbReference>
<dbReference type="Proteomes" id="UP001151760">
    <property type="component" value="Unassembled WGS sequence"/>
</dbReference>
<evidence type="ECO:0000313" key="4">
    <source>
        <dbReference type="Proteomes" id="UP001151760"/>
    </source>
</evidence>
<proteinExistence type="predicted"/>
<gene>
    <name evidence="3" type="ORF">Tco_0824235</name>
</gene>
<dbReference type="Gene3D" id="3.50.50.60">
    <property type="entry name" value="FAD/NAD(P)-binding domain"/>
    <property type="match status" value="1"/>
</dbReference>
<reference evidence="3" key="1">
    <citation type="journal article" date="2022" name="Int. J. Mol. Sci.">
        <title>Draft Genome of Tanacetum Coccineum: Genomic Comparison of Closely Related Tanacetum-Family Plants.</title>
        <authorList>
            <person name="Yamashiro T."/>
            <person name="Shiraishi A."/>
            <person name="Nakayama K."/>
            <person name="Satake H."/>
        </authorList>
    </citation>
    <scope>NUCLEOTIDE SEQUENCE</scope>
</reference>
<feature type="compositionally biased region" description="Basic and acidic residues" evidence="1">
    <location>
        <begin position="183"/>
        <end position="192"/>
    </location>
</feature>
<feature type="region of interest" description="Disordered" evidence="1">
    <location>
        <begin position="183"/>
        <end position="224"/>
    </location>
</feature>
<reference evidence="3" key="2">
    <citation type="submission" date="2022-01" db="EMBL/GenBank/DDBJ databases">
        <authorList>
            <person name="Yamashiro T."/>
            <person name="Shiraishi A."/>
            <person name="Satake H."/>
            <person name="Nakayama K."/>
        </authorList>
    </citation>
    <scope>NUCLEOTIDE SEQUENCE</scope>
</reference>
<keyword evidence="4" id="KW-1185">Reference proteome</keyword>
<dbReference type="InterPro" id="IPR036188">
    <property type="entry name" value="FAD/NAD-bd_sf"/>
</dbReference>
<sequence>MPSPSTVQGAHTFSNEYMGSMPGKAASMSVTSVSQFYFPRCDADFPRVTSINRRKNGVKVTVENETSFFADAAVIAMPLGVLKKGAKEMEMNLTQLCDLDPMIDDSKILVHCISIIEVSSLRKSESGVEFRCRIARSTDVIGTVVSVLDAIPFNNYGKDQLRRTIILEDVHIIQKKKVFDRNDMQKGRSQRERKVKGTGHRECTHQTPKNRVDKESTKGRSTIKAPEKGQKIIQLQYILQFKVVRFDVMDDTGSASLLLFDDLVFNLTNGEQCHKLIQEHGPNYDDYFPPELNVLVGKRVLWPFQYTNDHIENNNFLYQVKLLSVDEAMLTSFQKGFHLRDTLLLEAPLLDTAKSSRFSNVANIPFNLEDSPQTADGTTEGNGTNTNGEGCSKETENDGGDSGSGKRTIIDLDDYYEKPAVAKRNKVIQVKLEPKD</sequence>